<evidence type="ECO:0000313" key="2">
    <source>
        <dbReference type="EMBL" id="PSR81038.1"/>
    </source>
</evidence>
<comment type="caution">
    <text evidence="2">The sequence shown here is derived from an EMBL/GenBank/DDBJ whole genome shotgun (WGS) entry which is preliminary data.</text>
</comment>
<feature type="region of interest" description="Disordered" evidence="1">
    <location>
        <begin position="1"/>
        <end position="56"/>
    </location>
</feature>
<dbReference type="Proteomes" id="UP000186601">
    <property type="component" value="Unassembled WGS sequence"/>
</dbReference>
<keyword evidence="3" id="KW-1185">Reference proteome</keyword>
<gene>
    <name evidence="2" type="ORF">PHLCEN_2v6569</name>
</gene>
<organism evidence="2 3">
    <name type="scientific">Hermanssonia centrifuga</name>
    <dbReference type="NCBI Taxonomy" id="98765"/>
    <lineage>
        <taxon>Eukaryota</taxon>
        <taxon>Fungi</taxon>
        <taxon>Dikarya</taxon>
        <taxon>Basidiomycota</taxon>
        <taxon>Agaricomycotina</taxon>
        <taxon>Agaricomycetes</taxon>
        <taxon>Polyporales</taxon>
        <taxon>Meruliaceae</taxon>
        <taxon>Hermanssonia</taxon>
    </lineage>
</organism>
<name>A0A2R6NZT4_9APHY</name>
<feature type="compositionally biased region" description="Low complexity" evidence="1">
    <location>
        <begin position="14"/>
        <end position="27"/>
    </location>
</feature>
<proteinExistence type="predicted"/>
<sequence length="56" mass="5884">MVAQRTIPLTAVVSSGKNNGEGSSSLNLACQQRASRRRTGPVSAPWVGEEATLSQK</sequence>
<protein>
    <submittedName>
        <fullName evidence="2">Uncharacterized protein</fullName>
    </submittedName>
</protein>
<dbReference type="AlphaFoldDB" id="A0A2R6NZT4"/>
<reference evidence="2 3" key="1">
    <citation type="submission" date="2018-02" db="EMBL/GenBank/DDBJ databases">
        <title>Genome sequence of the basidiomycete white-rot fungus Phlebia centrifuga.</title>
        <authorList>
            <person name="Granchi Z."/>
            <person name="Peng M."/>
            <person name="de Vries R.P."/>
            <person name="Hilden K."/>
            <person name="Makela M.R."/>
            <person name="Grigoriev I."/>
            <person name="Riley R."/>
        </authorList>
    </citation>
    <scope>NUCLEOTIDE SEQUENCE [LARGE SCALE GENOMIC DNA]</scope>
    <source>
        <strain evidence="2 3">FBCC195</strain>
    </source>
</reference>
<evidence type="ECO:0000313" key="3">
    <source>
        <dbReference type="Proteomes" id="UP000186601"/>
    </source>
</evidence>
<accession>A0A2R6NZT4</accession>
<evidence type="ECO:0000256" key="1">
    <source>
        <dbReference type="SAM" id="MobiDB-lite"/>
    </source>
</evidence>
<dbReference type="EMBL" id="MLYV02000629">
    <property type="protein sequence ID" value="PSR81038.1"/>
    <property type="molecule type" value="Genomic_DNA"/>
</dbReference>